<gene>
    <name evidence="2" type="ORF">GPL20_10930</name>
</gene>
<dbReference type="PANTHER" id="PTHR48207">
    <property type="entry name" value="SUCCINATE--HYDROXYMETHYLGLUTARATE COA-TRANSFERASE"/>
    <property type="match status" value="1"/>
</dbReference>
<dbReference type="OrthoDB" id="9058532at2"/>
<keyword evidence="3" id="KW-1185">Reference proteome</keyword>
<dbReference type="GO" id="GO:0008410">
    <property type="term" value="F:CoA-transferase activity"/>
    <property type="evidence" value="ECO:0007669"/>
    <property type="project" value="TreeGrafter"/>
</dbReference>
<dbReference type="EMBL" id="WQNE01000006">
    <property type="protein sequence ID" value="MVT73587.1"/>
    <property type="molecule type" value="Genomic_DNA"/>
</dbReference>
<dbReference type="Proteomes" id="UP000449969">
    <property type="component" value="Unassembled WGS sequence"/>
</dbReference>
<dbReference type="AlphaFoldDB" id="A0A844T3X4"/>
<name>A0A844T3X4_9BRAD</name>
<dbReference type="Pfam" id="PF02515">
    <property type="entry name" value="CoA_transf_3"/>
    <property type="match status" value="2"/>
</dbReference>
<sequence length="826" mass="90068">MQVFSHLRIVELGSAAATSYCARLFADFGADVQKVEPPTGDPIRRSAPLTPSGQSAWFAFLNFNKSSTIIDPSGPNAIPQLKSMIEECDILIDGRDVDPADCPSIDIGAIRHRRTGLIHVEASWFGAEGPYAGFSATDSTVRALAGLVKLAGPAEGPPLHAPDFQAGIVAGLWGFIAAASSAVKQTHDDGGASWSVSIFESNIALTEYLMFEAFAQGDVMRRLGINRFWPNFPTGIYPTKCGWIGVTTAKPEQWRAFCDMLGLPELRDEPALAFNEGRLQNADLVERQFMPKLKTRTALEWFAEGLTRKIPIVPVPEISDLLEDPERLARGAIVPVRMGEEGGLTVGSVLRLTSTPPRQGGKVPAAGEQQVFAGGRTDASDKSDAALRLRADRGPLHGIRVVDFTMGWAGPLCTRTLADLGADVIKIEAIQYPDWWRGVDRRPGYVTDKMYEKALCFCMVNRNKRGITLDLKRPQGLALAKRLLAGADIAVDNFSVDVLSRLGLGYNVLRALNPRLVMMSMSAFGTNSVHRECRAYGSTLEQASGLPGVIRTPDGLPVMTHIAFGDPVGGLNGCAAVLTALIHAHRTGQGQFIDLAQVECLMPFAAPWITVQSISGLRCGQAAPLLQCEAAQKYVNRHPQFVPHGCFRSAGEDKWIIVAATDDDMWERLATLLGRTDWAMDPSLRTAAARRAIEDEIERAIEAWTVNRDEDDAMAELQAAKVASGVARLPIDLLKDPHLRSRGFLQELERPFIGVHPQPSMPIRDSAKPYLVRTAAPTLGQHNREILSELLGLSDDEITQLAKDRIIGTTMLSQPEFATEKKMYQN</sequence>
<evidence type="ECO:0000313" key="3">
    <source>
        <dbReference type="Proteomes" id="UP000449969"/>
    </source>
</evidence>
<keyword evidence="1 2" id="KW-0808">Transferase</keyword>
<dbReference type="SUPFAM" id="SSF89796">
    <property type="entry name" value="CoA-transferase family III (CaiB/BaiF)"/>
    <property type="match status" value="2"/>
</dbReference>
<dbReference type="RefSeq" id="WP_157329534.1">
    <property type="nucleotide sequence ID" value="NZ_JANADL010000005.1"/>
</dbReference>
<dbReference type="InterPro" id="IPR050483">
    <property type="entry name" value="CoA-transferase_III_domain"/>
</dbReference>
<dbReference type="InterPro" id="IPR003673">
    <property type="entry name" value="CoA-Trfase_fam_III"/>
</dbReference>
<comment type="caution">
    <text evidence="2">The sequence shown here is derived from an EMBL/GenBank/DDBJ whole genome shotgun (WGS) entry which is preliminary data.</text>
</comment>
<evidence type="ECO:0000313" key="2">
    <source>
        <dbReference type="EMBL" id="MVT73587.1"/>
    </source>
</evidence>
<dbReference type="Gene3D" id="3.40.50.10540">
    <property type="entry name" value="Crotonobetainyl-coa:carnitine coa-transferase, domain 1"/>
    <property type="match status" value="2"/>
</dbReference>
<organism evidence="2 3">
    <name type="scientific">Bradyrhizobium cajani</name>
    <dbReference type="NCBI Taxonomy" id="1928661"/>
    <lineage>
        <taxon>Bacteria</taxon>
        <taxon>Pseudomonadati</taxon>
        <taxon>Pseudomonadota</taxon>
        <taxon>Alphaproteobacteria</taxon>
        <taxon>Hyphomicrobiales</taxon>
        <taxon>Nitrobacteraceae</taxon>
        <taxon>Bradyrhizobium</taxon>
    </lineage>
</organism>
<reference evidence="2 3" key="1">
    <citation type="submission" date="2019-12" db="EMBL/GenBank/DDBJ databases">
        <title>Draft genome sequences Bradyrhizobium cajani AMBPC1010, Bradyrhizobium pachyrhizi AMBPC1040 and Bradyrhizobium yuanmingense ALSPC3051, three plant growth promoting strains isolated from nodules of Cajanus cajan L. in Dominican Republic.</title>
        <authorList>
            <person name="Flores-Felix J.D."/>
            <person name="Araujo J."/>
            <person name="Diaz-Alcantara C."/>
            <person name="Gonzalez-Andres F."/>
            <person name="Velazquez E."/>
        </authorList>
    </citation>
    <scope>NUCLEOTIDE SEQUENCE [LARGE SCALE GENOMIC DNA]</scope>
    <source>
        <strain evidence="2 3">1010</strain>
    </source>
</reference>
<dbReference type="PANTHER" id="PTHR48207:SF3">
    <property type="entry name" value="SUCCINATE--HYDROXYMETHYLGLUTARATE COA-TRANSFERASE"/>
    <property type="match status" value="1"/>
</dbReference>
<dbReference type="Gene3D" id="3.30.1540.10">
    <property type="entry name" value="formyl-coa transferase, domain 3"/>
    <property type="match status" value="2"/>
</dbReference>
<dbReference type="InterPro" id="IPR023606">
    <property type="entry name" value="CoA-Trfase_III_dom_1_sf"/>
</dbReference>
<accession>A0A844T3X4</accession>
<evidence type="ECO:0000256" key="1">
    <source>
        <dbReference type="ARBA" id="ARBA00022679"/>
    </source>
</evidence>
<protein>
    <submittedName>
        <fullName evidence="2">CoA transferase</fullName>
    </submittedName>
</protein>
<dbReference type="InterPro" id="IPR044855">
    <property type="entry name" value="CoA-Trfase_III_dom3_sf"/>
</dbReference>
<proteinExistence type="predicted"/>